<name>A0A979GBR8_CHIPD</name>
<dbReference type="AlphaFoldDB" id="A0A979GBR8"/>
<evidence type="ECO:0000313" key="2">
    <source>
        <dbReference type="Proteomes" id="UP000002215"/>
    </source>
</evidence>
<organism evidence="1 2">
    <name type="scientific">Chitinophaga pinensis (strain ATCC 43595 / DSM 2588 / LMG 13176 / NBRC 15968 / NCIMB 11800 / UQM 2034)</name>
    <dbReference type="NCBI Taxonomy" id="485918"/>
    <lineage>
        <taxon>Bacteria</taxon>
        <taxon>Pseudomonadati</taxon>
        <taxon>Bacteroidota</taxon>
        <taxon>Chitinophagia</taxon>
        <taxon>Chitinophagales</taxon>
        <taxon>Chitinophagaceae</taxon>
        <taxon>Chitinophaga</taxon>
    </lineage>
</organism>
<dbReference type="Proteomes" id="UP000002215">
    <property type="component" value="Chromosome"/>
</dbReference>
<dbReference type="EMBL" id="CP001699">
    <property type="protein sequence ID" value="ACU64493.1"/>
    <property type="molecule type" value="Genomic_DNA"/>
</dbReference>
<gene>
    <name evidence="1" type="ordered locus">Cpin_7092</name>
</gene>
<reference evidence="2" key="1">
    <citation type="submission" date="2009-08" db="EMBL/GenBank/DDBJ databases">
        <title>The complete genome of Chitinophaga pinensis DSM 2588.</title>
        <authorList>
            <consortium name="US DOE Joint Genome Institute (JGI-PGF)"/>
            <person name="Lucas S."/>
            <person name="Copeland A."/>
            <person name="Lapidus A."/>
            <person name="Glavina del Rio T."/>
            <person name="Dalin E."/>
            <person name="Tice H."/>
            <person name="Bruce D."/>
            <person name="Goodwin L."/>
            <person name="Pitluck S."/>
            <person name="Kyrpides N."/>
            <person name="Mavromatis K."/>
            <person name="Ivanova N."/>
            <person name="Mikhailova N."/>
            <person name="Sims D."/>
            <person name="Meinche L."/>
            <person name="Brettin T."/>
            <person name="Detter J.C."/>
            <person name="Han C."/>
            <person name="Larimer F."/>
            <person name="Land M."/>
            <person name="Hauser L."/>
            <person name="Markowitz V."/>
            <person name="Cheng J.-F."/>
            <person name="Hugenholtz P."/>
            <person name="Woyke T."/>
            <person name="Wu D."/>
            <person name="Spring S."/>
            <person name="Klenk H.-P."/>
            <person name="Eisen J.A."/>
        </authorList>
    </citation>
    <scope>NUCLEOTIDE SEQUENCE [LARGE SCALE GENOMIC DNA]</scope>
    <source>
        <strain evidence="2">ATCC 43595 / DSM 2588 / LMG 13176 / NBRC 15968 / NCIMB 11800 / UQM 2034</strain>
    </source>
</reference>
<dbReference type="KEGG" id="cpi:Cpin_7092"/>
<proteinExistence type="predicted"/>
<sequence>MRPPPPTGNFPPNFLISRFFSLIYSQYIIEYLSNMRTYTTVILLLVLVLANSACKKETISENSSQKLQGSWRLLYSKAASGTDQIREDSSNLTILKFDGNNMLRYKRDSLISRETFLMALKSDHQPYLVADSDPWNPKIFSCTITGNDTLSLLSVHSNVHVGQIYVRVRP</sequence>
<protein>
    <submittedName>
        <fullName evidence="1">Uncharacterized protein</fullName>
    </submittedName>
</protein>
<accession>A0A979GBR8</accession>
<evidence type="ECO:0000313" key="1">
    <source>
        <dbReference type="EMBL" id="ACU64493.1"/>
    </source>
</evidence>
<reference evidence="1 2" key="2">
    <citation type="journal article" date="2010" name="Stand. Genomic Sci.">
        <title>Complete genome sequence of Chitinophaga pinensis type strain (UQM 2034).</title>
        <authorList>
            <person name="Glavina Del Rio T."/>
            <person name="Abt B."/>
            <person name="Spring S."/>
            <person name="Lapidus A."/>
            <person name="Nolan M."/>
            <person name="Tice H."/>
            <person name="Copeland A."/>
            <person name="Cheng J.F."/>
            <person name="Chen F."/>
            <person name="Bruce D."/>
            <person name="Goodwin L."/>
            <person name="Pitluck S."/>
            <person name="Ivanova N."/>
            <person name="Mavromatis K."/>
            <person name="Mikhailova N."/>
            <person name="Pati A."/>
            <person name="Chen A."/>
            <person name="Palaniappan K."/>
            <person name="Land M."/>
            <person name="Hauser L."/>
            <person name="Chang Y.J."/>
            <person name="Jeffries C.D."/>
            <person name="Chain P."/>
            <person name="Saunders E."/>
            <person name="Detter J.C."/>
            <person name="Brettin T."/>
            <person name="Rohde M."/>
            <person name="Goker M."/>
            <person name="Bristow J."/>
            <person name="Eisen J.A."/>
            <person name="Markowitz V."/>
            <person name="Hugenholtz P."/>
            <person name="Kyrpides N.C."/>
            <person name="Klenk H.P."/>
            <person name="Lucas S."/>
        </authorList>
    </citation>
    <scope>NUCLEOTIDE SEQUENCE [LARGE SCALE GENOMIC DNA]</scope>
    <source>
        <strain evidence="2">ATCC 43595 / DSM 2588 / LMG 13176 / NBRC 15968 / NCIMB 11800 / UQM 2034</strain>
    </source>
</reference>